<name>A0A225V137_9STRA</name>
<comment type="caution">
    <text evidence="1">The sequence shown here is derived from an EMBL/GenBank/DDBJ whole genome shotgun (WGS) entry which is preliminary data.</text>
</comment>
<keyword evidence="1" id="KW-0378">Hydrolase</keyword>
<evidence type="ECO:0000313" key="2">
    <source>
        <dbReference type="Proteomes" id="UP000198211"/>
    </source>
</evidence>
<keyword evidence="1" id="KW-0547">Nucleotide-binding</keyword>
<proteinExistence type="predicted"/>
<evidence type="ECO:0000313" key="1">
    <source>
        <dbReference type="EMBL" id="OWY99031.1"/>
    </source>
</evidence>
<organism evidence="1 2">
    <name type="scientific">Phytophthora megakarya</name>
    <dbReference type="NCBI Taxonomy" id="4795"/>
    <lineage>
        <taxon>Eukaryota</taxon>
        <taxon>Sar</taxon>
        <taxon>Stramenopiles</taxon>
        <taxon>Oomycota</taxon>
        <taxon>Peronosporomycetes</taxon>
        <taxon>Peronosporales</taxon>
        <taxon>Peronosporaceae</taxon>
        <taxon>Phytophthora</taxon>
    </lineage>
</organism>
<accession>A0A225V137</accession>
<reference evidence="2" key="1">
    <citation type="submission" date="2017-03" db="EMBL/GenBank/DDBJ databases">
        <title>Phytopthora megakarya and P. palmivora, two closely related causual agents of cacao black pod achieved similar genome size and gene model numbers by different mechanisms.</title>
        <authorList>
            <person name="Ali S."/>
            <person name="Shao J."/>
            <person name="Larry D.J."/>
            <person name="Kronmiller B."/>
            <person name="Shen D."/>
            <person name="Strem M.D."/>
            <person name="Melnick R.L."/>
            <person name="Guiltinan M.J."/>
            <person name="Tyler B.M."/>
            <person name="Meinhardt L.W."/>
            <person name="Bailey B.A."/>
        </authorList>
    </citation>
    <scope>NUCLEOTIDE SEQUENCE [LARGE SCALE GENOMIC DNA]</scope>
    <source>
        <strain evidence="2">zdho120</strain>
    </source>
</reference>
<dbReference type="OrthoDB" id="145083at2759"/>
<keyword evidence="1" id="KW-0347">Helicase</keyword>
<sequence length="99" mass="11667">MMIRGFFEAVDRVVRDIMKNESEPSGGKAIVFIETTDKFYLSSYLKYARMNRPRSRERWDLAKFSNFLLQIGEGRYPVNEDIGEGDICLPHDIYVFRIH</sequence>
<keyword evidence="2" id="KW-1185">Reference proteome</keyword>
<dbReference type="EMBL" id="NBNE01008851">
    <property type="protein sequence ID" value="OWY99031.1"/>
    <property type="molecule type" value="Genomic_DNA"/>
</dbReference>
<protein>
    <submittedName>
        <fullName evidence="1">Helitron helicase</fullName>
    </submittedName>
</protein>
<dbReference type="AlphaFoldDB" id="A0A225V137"/>
<keyword evidence="1" id="KW-0067">ATP-binding</keyword>
<dbReference type="Proteomes" id="UP000198211">
    <property type="component" value="Unassembled WGS sequence"/>
</dbReference>
<gene>
    <name evidence="1" type="ORF">PHMEG_00030043</name>
</gene>
<dbReference type="GO" id="GO:0004386">
    <property type="term" value="F:helicase activity"/>
    <property type="evidence" value="ECO:0007669"/>
    <property type="project" value="UniProtKB-KW"/>
</dbReference>